<sequence>MFEFVTRYQGLELMDAPDVPKKELEATFSDINLVNRLLGGFKSTLQVLDTIFKRNMRESYTILDVGCGDGEMLRRVVKWARDHSVQLKCYGVDLNPVSLELAQEKSRSYPEITYLNRNVNDWDANDMPVDIILCTLTLHHIEDAQQKQFLNTLQELSRRAVIINDLQRSKLAYVLFGWFSTIFMKTKMAKHDGKVSIRRGFVKQDLRKLAESLPQANHAISWQWAFRYIWVIRPKRNVYDL</sequence>
<dbReference type="SUPFAM" id="SSF53335">
    <property type="entry name" value="S-adenosyl-L-methionine-dependent methyltransferases"/>
    <property type="match status" value="1"/>
</dbReference>
<evidence type="ECO:0000313" key="4">
    <source>
        <dbReference type="Proteomes" id="UP001595814"/>
    </source>
</evidence>
<dbReference type="GO" id="GO:0032259">
    <property type="term" value="P:methylation"/>
    <property type="evidence" value="ECO:0007669"/>
    <property type="project" value="UniProtKB-KW"/>
</dbReference>
<name>A0ABV8JV79_9FLAO</name>
<keyword evidence="1" id="KW-0808">Transferase</keyword>
<comment type="caution">
    <text evidence="3">The sequence shown here is derived from an EMBL/GenBank/DDBJ whole genome shotgun (WGS) entry which is preliminary data.</text>
</comment>
<dbReference type="Proteomes" id="UP001595814">
    <property type="component" value="Unassembled WGS sequence"/>
</dbReference>
<organism evidence="3 4">
    <name type="scientific">Euzebyella saccharophila</name>
    <dbReference type="NCBI Taxonomy" id="679664"/>
    <lineage>
        <taxon>Bacteria</taxon>
        <taxon>Pseudomonadati</taxon>
        <taxon>Bacteroidota</taxon>
        <taxon>Flavobacteriia</taxon>
        <taxon>Flavobacteriales</taxon>
        <taxon>Flavobacteriaceae</taxon>
        <taxon>Euzebyella</taxon>
    </lineage>
</organism>
<dbReference type="CDD" id="cd02440">
    <property type="entry name" value="AdoMet_MTases"/>
    <property type="match status" value="1"/>
</dbReference>
<proteinExistence type="predicted"/>
<gene>
    <name evidence="3" type="ORF">ACFOUT_12550</name>
</gene>
<accession>A0ABV8JV79</accession>
<dbReference type="EMBL" id="JBHSAW010000010">
    <property type="protein sequence ID" value="MFC4096709.1"/>
    <property type="molecule type" value="Genomic_DNA"/>
</dbReference>
<evidence type="ECO:0000313" key="3">
    <source>
        <dbReference type="EMBL" id="MFC4096709.1"/>
    </source>
</evidence>
<protein>
    <submittedName>
        <fullName evidence="3">Methyltransferase domain-containing protein</fullName>
    </submittedName>
</protein>
<dbReference type="GO" id="GO:0008168">
    <property type="term" value="F:methyltransferase activity"/>
    <property type="evidence" value="ECO:0007669"/>
    <property type="project" value="UniProtKB-KW"/>
</dbReference>
<reference evidence="4" key="1">
    <citation type="journal article" date="2019" name="Int. J. Syst. Evol. Microbiol.">
        <title>The Global Catalogue of Microorganisms (GCM) 10K type strain sequencing project: providing services to taxonomists for standard genome sequencing and annotation.</title>
        <authorList>
            <consortium name="The Broad Institute Genomics Platform"/>
            <consortium name="The Broad Institute Genome Sequencing Center for Infectious Disease"/>
            <person name="Wu L."/>
            <person name="Ma J."/>
        </authorList>
    </citation>
    <scope>NUCLEOTIDE SEQUENCE [LARGE SCALE GENOMIC DNA]</scope>
    <source>
        <strain evidence="4">CECT 7477</strain>
    </source>
</reference>
<evidence type="ECO:0000256" key="1">
    <source>
        <dbReference type="ARBA" id="ARBA00022679"/>
    </source>
</evidence>
<evidence type="ECO:0000259" key="2">
    <source>
        <dbReference type="Pfam" id="PF13649"/>
    </source>
</evidence>
<dbReference type="InterPro" id="IPR029063">
    <property type="entry name" value="SAM-dependent_MTases_sf"/>
</dbReference>
<feature type="domain" description="Methyltransferase" evidence="2">
    <location>
        <begin position="62"/>
        <end position="155"/>
    </location>
</feature>
<dbReference type="InterPro" id="IPR041698">
    <property type="entry name" value="Methyltransf_25"/>
</dbReference>
<dbReference type="Pfam" id="PF13649">
    <property type="entry name" value="Methyltransf_25"/>
    <property type="match status" value="1"/>
</dbReference>
<dbReference type="RefSeq" id="WP_192461457.1">
    <property type="nucleotide sequence ID" value="NZ_JACYFJ010000002.1"/>
</dbReference>
<keyword evidence="3" id="KW-0489">Methyltransferase</keyword>
<dbReference type="PANTHER" id="PTHR43861">
    <property type="entry name" value="TRANS-ACONITATE 2-METHYLTRANSFERASE-RELATED"/>
    <property type="match status" value="1"/>
</dbReference>
<keyword evidence="4" id="KW-1185">Reference proteome</keyword>
<dbReference type="Gene3D" id="3.40.50.150">
    <property type="entry name" value="Vaccinia Virus protein VP39"/>
    <property type="match status" value="1"/>
</dbReference>